<gene>
    <name evidence="8" type="ORF">LCGC14_0367780</name>
</gene>
<dbReference type="GO" id="GO:0005737">
    <property type="term" value="C:cytoplasm"/>
    <property type="evidence" value="ECO:0007669"/>
    <property type="project" value="UniProtKB-SubCell"/>
</dbReference>
<evidence type="ECO:0000256" key="7">
    <source>
        <dbReference type="ARBA" id="ARBA00048596"/>
    </source>
</evidence>
<dbReference type="PROSITE" id="PS01076">
    <property type="entry name" value="ACETATE_KINASE_2"/>
    <property type="match status" value="1"/>
</dbReference>
<dbReference type="GO" id="GO:0008776">
    <property type="term" value="F:acetate kinase activity"/>
    <property type="evidence" value="ECO:0007669"/>
    <property type="project" value="TreeGrafter"/>
</dbReference>
<keyword evidence="2" id="KW-0963">Cytoplasm</keyword>
<keyword evidence="3" id="KW-0808">Transferase</keyword>
<comment type="catalytic activity">
    <reaction evidence="7">
        <text>butanoate + ATP = butanoyl phosphate + ADP</text>
        <dbReference type="Rhea" id="RHEA:13585"/>
        <dbReference type="ChEBI" id="CHEBI:17968"/>
        <dbReference type="ChEBI" id="CHEBI:30616"/>
        <dbReference type="ChEBI" id="CHEBI:58079"/>
        <dbReference type="ChEBI" id="CHEBI:456216"/>
        <dbReference type="EC" id="2.7.2.7"/>
    </reaction>
</comment>
<keyword evidence="6" id="KW-0067">ATP-binding</keyword>
<dbReference type="PRINTS" id="PR00471">
    <property type="entry name" value="ACETATEKNASE"/>
</dbReference>
<evidence type="ECO:0000256" key="2">
    <source>
        <dbReference type="ARBA" id="ARBA00022490"/>
    </source>
</evidence>
<evidence type="ECO:0000313" key="8">
    <source>
        <dbReference type="EMBL" id="KKN76687.1"/>
    </source>
</evidence>
<dbReference type="InterPro" id="IPR043129">
    <property type="entry name" value="ATPase_NBD"/>
</dbReference>
<comment type="subcellular location">
    <subcellularLocation>
        <location evidence="1">Cytoplasm</location>
    </subcellularLocation>
</comment>
<keyword evidence="5" id="KW-0418">Kinase</keyword>
<dbReference type="Pfam" id="PF00871">
    <property type="entry name" value="Acetate_kinase"/>
    <property type="match status" value="1"/>
</dbReference>
<dbReference type="PIRSF" id="PIRSF036458">
    <property type="entry name" value="Butyrate_kin"/>
    <property type="match status" value="1"/>
</dbReference>
<name>A0A0F9TNZ8_9ZZZZ</name>
<keyword evidence="4" id="KW-0547">Nucleotide-binding</keyword>
<evidence type="ECO:0008006" key="9">
    <source>
        <dbReference type="Google" id="ProtNLM"/>
    </source>
</evidence>
<dbReference type="PANTHER" id="PTHR21060:SF3">
    <property type="entry name" value="BUTYRATE KINASE 2-RELATED"/>
    <property type="match status" value="1"/>
</dbReference>
<evidence type="ECO:0000256" key="6">
    <source>
        <dbReference type="ARBA" id="ARBA00022840"/>
    </source>
</evidence>
<dbReference type="PANTHER" id="PTHR21060">
    <property type="entry name" value="ACETATE KINASE"/>
    <property type="match status" value="1"/>
</dbReference>
<dbReference type="SUPFAM" id="SSF53067">
    <property type="entry name" value="Actin-like ATPase domain"/>
    <property type="match status" value="2"/>
</dbReference>
<dbReference type="AlphaFoldDB" id="A0A0F9TNZ8"/>
<dbReference type="NCBIfam" id="NF002834">
    <property type="entry name" value="PRK03011.1-5"/>
    <property type="match status" value="1"/>
</dbReference>
<dbReference type="GO" id="GO:0047761">
    <property type="term" value="F:butyrate kinase activity"/>
    <property type="evidence" value="ECO:0007669"/>
    <property type="project" value="UniProtKB-EC"/>
</dbReference>
<dbReference type="InterPro" id="IPR011245">
    <property type="entry name" value="Butyrate_kin"/>
</dbReference>
<dbReference type="EMBL" id="LAZR01000291">
    <property type="protein sequence ID" value="KKN76687.1"/>
    <property type="molecule type" value="Genomic_DNA"/>
</dbReference>
<dbReference type="NCBIfam" id="TIGR02707">
    <property type="entry name" value="butyr_kinase"/>
    <property type="match status" value="1"/>
</dbReference>
<protein>
    <recommendedName>
        <fullName evidence="9">Butyrate kinase</fullName>
    </recommendedName>
</protein>
<dbReference type="Gene3D" id="3.30.420.40">
    <property type="match status" value="2"/>
</dbReference>
<dbReference type="GO" id="GO:0005524">
    <property type="term" value="F:ATP binding"/>
    <property type="evidence" value="ECO:0007669"/>
    <property type="project" value="UniProtKB-KW"/>
</dbReference>
<sequence length="358" mass="38563">MSRKRPNIYVVNPGSTSTKIALFAGTKVVFEEELKHSRRATARFDNVVAQADFRRRMAADALAEHKVALADIDAFVGRGGLLRPVPGGIFKVNRRMLGDLSSCKYGEHASNLGALIIWPWAQSTGKGAYIANPVVVDEMADVARISGHPDIPRKSIFHALSQKAVAAKVAARLGKPYEKLNLIVAHLGGGVTIGAHCRGKVVDVTNGLEGDGPMTPERTGALPLLGFLKYIAAKKLSASESARLVTREGGLLAHLGTNDCRRIEAKAASGHRKFKLVYDAFIYQVAKGIGAMATVLAGKVDAIVLTGGAIRGPMLRRQLRRRVRFLAPVHVIIENLEMEALALAALEVLTGRKRAKVY</sequence>
<reference evidence="8" key="1">
    <citation type="journal article" date="2015" name="Nature">
        <title>Complex archaea that bridge the gap between prokaryotes and eukaryotes.</title>
        <authorList>
            <person name="Spang A."/>
            <person name="Saw J.H."/>
            <person name="Jorgensen S.L."/>
            <person name="Zaremba-Niedzwiedzka K."/>
            <person name="Martijn J."/>
            <person name="Lind A.E."/>
            <person name="van Eijk R."/>
            <person name="Schleper C."/>
            <person name="Guy L."/>
            <person name="Ettema T.J."/>
        </authorList>
    </citation>
    <scope>NUCLEOTIDE SEQUENCE</scope>
</reference>
<dbReference type="InterPro" id="IPR023865">
    <property type="entry name" value="Aliphatic_acid_kinase_CS"/>
</dbReference>
<dbReference type="GO" id="GO:0006083">
    <property type="term" value="P:acetate metabolic process"/>
    <property type="evidence" value="ECO:0007669"/>
    <property type="project" value="TreeGrafter"/>
</dbReference>
<dbReference type="CDD" id="cd24011">
    <property type="entry name" value="ASKHA_NBD_BK"/>
    <property type="match status" value="1"/>
</dbReference>
<evidence type="ECO:0000256" key="3">
    <source>
        <dbReference type="ARBA" id="ARBA00022679"/>
    </source>
</evidence>
<evidence type="ECO:0000256" key="1">
    <source>
        <dbReference type="ARBA" id="ARBA00004496"/>
    </source>
</evidence>
<proteinExistence type="inferred from homology"/>
<dbReference type="HAMAP" id="MF_00542">
    <property type="entry name" value="Butyrate_kinase"/>
    <property type="match status" value="1"/>
</dbReference>
<comment type="caution">
    <text evidence="8">The sequence shown here is derived from an EMBL/GenBank/DDBJ whole genome shotgun (WGS) entry which is preliminary data.</text>
</comment>
<dbReference type="InterPro" id="IPR000890">
    <property type="entry name" value="Aliphatic_acid_kin_short-chain"/>
</dbReference>
<accession>A0A0F9TNZ8</accession>
<organism evidence="8">
    <name type="scientific">marine sediment metagenome</name>
    <dbReference type="NCBI Taxonomy" id="412755"/>
    <lineage>
        <taxon>unclassified sequences</taxon>
        <taxon>metagenomes</taxon>
        <taxon>ecological metagenomes</taxon>
    </lineage>
</organism>
<evidence type="ECO:0000256" key="4">
    <source>
        <dbReference type="ARBA" id="ARBA00022741"/>
    </source>
</evidence>
<evidence type="ECO:0000256" key="5">
    <source>
        <dbReference type="ARBA" id="ARBA00022777"/>
    </source>
</evidence>